<feature type="compositionally biased region" description="Low complexity" evidence="1">
    <location>
        <begin position="393"/>
        <end position="403"/>
    </location>
</feature>
<organism evidence="3 4">
    <name type="scientific">Eremothecium cymbalariae (strain CBS 270.75 / DBVPG 7215 / KCTC 17166 / NRRL Y-17582)</name>
    <name type="common">Yeast</name>
    <dbReference type="NCBI Taxonomy" id="931890"/>
    <lineage>
        <taxon>Eukaryota</taxon>
        <taxon>Fungi</taxon>
        <taxon>Dikarya</taxon>
        <taxon>Ascomycota</taxon>
        <taxon>Saccharomycotina</taxon>
        <taxon>Saccharomycetes</taxon>
        <taxon>Saccharomycetales</taxon>
        <taxon>Saccharomycetaceae</taxon>
        <taxon>Eremothecium</taxon>
    </lineage>
</organism>
<feature type="compositionally biased region" description="Basic residues" evidence="1">
    <location>
        <begin position="429"/>
        <end position="439"/>
    </location>
</feature>
<feature type="region of interest" description="Disordered" evidence="1">
    <location>
        <begin position="393"/>
        <end position="447"/>
    </location>
</feature>
<dbReference type="PANTHER" id="PTHR43396">
    <property type="entry name" value="FLAVOHEMOPROTEIN"/>
    <property type="match status" value="1"/>
</dbReference>
<evidence type="ECO:0000313" key="4">
    <source>
        <dbReference type="Proteomes" id="UP000006790"/>
    </source>
</evidence>
<dbReference type="OMA" id="EPPHFEL"/>
<feature type="region of interest" description="Disordered" evidence="1">
    <location>
        <begin position="25"/>
        <end position="71"/>
    </location>
</feature>
<feature type="compositionally biased region" description="Polar residues" evidence="1">
    <location>
        <begin position="404"/>
        <end position="413"/>
    </location>
</feature>
<dbReference type="GO" id="GO:0008941">
    <property type="term" value="F:nitric oxide dioxygenase NAD(P)H activity"/>
    <property type="evidence" value="ECO:0007669"/>
    <property type="project" value="TreeGrafter"/>
</dbReference>
<name>G8JUS3_ERECY</name>
<dbReference type="GO" id="GO:0020037">
    <property type="term" value="F:heme binding"/>
    <property type="evidence" value="ECO:0007669"/>
    <property type="project" value="InterPro"/>
</dbReference>
<keyword evidence="4" id="KW-1185">Reference proteome</keyword>
<evidence type="ECO:0000313" key="3">
    <source>
        <dbReference type="EMBL" id="AET40853.1"/>
    </source>
</evidence>
<dbReference type="eggNOG" id="KOG3378">
    <property type="taxonomic scope" value="Eukaryota"/>
</dbReference>
<protein>
    <recommendedName>
        <fullName evidence="2">Globin domain-containing protein</fullName>
    </recommendedName>
</protein>
<dbReference type="InterPro" id="IPR012292">
    <property type="entry name" value="Globin/Proto"/>
</dbReference>
<dbReference type="STRING" id="931890.G8JUS3"/>
<dbReference type="InterPro" id="IPR009050">
    <property type="entry name" value="Globin-like_sf"/>
</dbReference>
<dbReference type="EMBL" id="CP002502">
    <property type="protein sequence ID" value="AET40853.1"/>
    <property type="molecule type" value="Genomic_DNA"/>
</dbReference>
<dbReference type="GO" id="GO:0019825">
    <property type="term" value="F:oxygen binding"/>
    <property type="evidence" value="ECO:0007669"/>
    <property type="project" value="InterPro"/>
</dbReference>
<accession>G8JUS3</accession>
<dbReference type="Proteomes" id="UP000006790">
    <property type="component" value="Chromosome 6"/>
</dbReference>
<feature type="domain" description="Globin" evidence="2">
    <location>
        <begin position="174"/>
        <end position="315"/>
    </location>
</feature>
<sequence>MSNEPRSSLYNPLDRSQISFIPTELAPIQDSPGDSICGGSGDRYLDSSSLNRTTTNTTSTRTNNGNCNDESDRLTRLSTRQSLGSNIVDRMRYKIVLKLTSREIQLIRSSWATMLNETATSDKTVALFRQIERVPSNTTTIQQQQNSINNNTTQYLQRRPTSVTTNSAGQSSNNLSAVSVISPQASSISSTESFTSNNMASSLFCAQFYANLLDMDPELDKMYPSIKHQAVAYAGVLTTAISHLENLSLMDAYLNDLGKRHARILGIEPPHFELMGVAFLKTIQDRFGIHCTIELVETWSRLYSYLANSILQFGIDPILEIDRDRKQLIPSVSSLVKDTATKTAPYSQNGDAAQTEQGSAYSTGDVHIEVQQAQNGSQSPHNRETNLQIVPKSSYNPLTSSSSYENPQLTPESKLQKKIDPTHQSNGNKRPHFYKRRKNTNRDCVVM</sequence>
<dbReference type="InterPro" id="IPR000971">
    <property type="entry name" value="Globin"/>
</dbReference>
<proteinExistence type="predicted"/>
<dbReference type="InterPro" id="IPR044399">
    <property type="entry name" value="Mb-like_M"/>
</dbReference>
<feature type="compositionally biased region" description="Low complexity" evidence="1">
    <location>
        <begin position="47"/>
        <end position="64"/>
    </location>
</feature>
<dbReference type="PROSITE" id="PS01033">
    <property type="entry name" value="GLOBIN"/>
    <property type="match status" value="1"/>
</dbReference>
<dbReference type="GeneID" id="11469269"/>
<evidence type="ECO:0000256" key="1">
    <source>
        <dbReference type="SAM" id="MobiDB-lite"/>
    </source>
</evidence>
<dbReference type="GO" id="GO:0046210">
    <property type="term" value="P:nitric oxide catabolic process"/>
    <property type="evidence" value="ECO:0007669"/>
    <property type="project" value="TreeGrafter"/>
</dbReference>
<evidence type="ECO:0000259" key="2">
    <source>
        <dbReference type="PROSITE" id="PS01033"/>
    </source>
</evidence>
<dbReference type="CDD" id="cd01040">
    <property type="entry name" value="Mb-like"/>
    <property type="match status" value="1"/>
</dbReference>
<dbReference type="OrthoDB" id="436496at2759"/>
<dbReference type="AlphaFoldDB" id="G8JUS3"/>
<reference evidence="4" key="1">
    <citation type="journal article" date="2012" name="G3 (Bethesda)">
        <title>Pichia sorbitophila, an interspecies yeast hybrid reveals early steps of genome resolution following polyploidization.</title>
        <authorList>
            <person name="Leh Louis V."/>
            <person name="Despons L."/>
            <person name="Friedrich A."/>
            <person name="Martin T."/>
            <person name="Durrens P."/>
            <person name="Casaregola S."/>
            <person name="Neuveglise C."/>
            <person name="Fairhead C."/>
            <person name="Marck C."/>
            <person name="Cruz J.A."/>
            <person name="Straub M.L."/>
            <person name="Kugler V."/>
            <person name="Sacerdot C."/>
            <person name="Uzunov Z."/>
            <person name="Thierry A."/>
            <person name="Weiss S."/>
            <person name="Bleykasten C."/>
            <person name="De Montigny J."/>
            <person name="Jacques N."/>
            <person name="Jung P."/>
            <person name="Lemaire M."/>
            <person name="Mallet S."/>
            <person name="Morel G."/>
            <person name="Richard G.F."/>
            <person name="Sarkar A."/>
            <person name="Savel G."/>
            <person name="Schacherer J."/>
            <person name="Seret M.L."/>
            <person name="Talla E."/>
            <person name="Samson G."/>
            <person name="Jubin C."/>
            <person name="Poulain J."/>
            <person name="Vacherie B."/>
            <person name="Barbe V."/>
            <person name="Pelletier E."/>
            <person name="Sherman D.J."/>
            <person name="Westhof E."/>
            <person name="Weissenbach J."/>
            <person name="Baret P.V."/>
            <person name="Wincker P."/>
            <person name="Gaillardin C."/>
            <person name="Dujon B."/>
            <person name="Souciet J.L."/>
        </authorList>
    </citation>
    <scope>NUCLEOTIDE SEQUENCE [LARGE SCALE GENOMIC DNA]</scope>
    <source>
        <strain evidence="4">CBS 270.75 / DBVPG 7215 / KCTC 17166 / NRRL Y-17582</strain>
    </source>
</reference>
<dbReference type="InParanoid" id="G8JUS3"/>
<dbReference type="KEGG" id="erc:Ecym_6484"/>
<dbReference type="HOGENOM" id="CLU_035143_0_0_1"/>
<dbReference type="RefSeq" id="XP_003647670.1">
    <property type="nucleotide sequence ID" value="XM_003647622.1"/>
</dbReference>
<dbReference type="Pfam" id="PF00042">
    <property type="entry name" value="Globin"/>
    <property type="match status" value="1"/>
</dbReference>
<dbReference type="Gene3D" id="1.10.490.10">
    <property type="entry name" value="Globins"/>
    <property type="match status" value="1"/>
</dbReference>
<dbReference type="GO" id="GO:0071500">
    <property type="term" value="P:cellular response to nitrosative stress"/>
    <property type="evidence" value="ECO:0007669"/>
    <property type="project" value="TreeGrafter"/>
</dbReference>
<dbReference type="SUPFAM" id="SSF46458">
    <property type="entry name" value="Globin-like"/>
    <property type="match status" value="1"/>
</dbReference>
<dbReference type="PANTHER" id="PTHR43396:SF6">
    <property type="entry name" value="ABL201WP"/>
    <property type="match status" value="1"/>
</dbReference>
<gene>
    <name evidence="3" type="ordered locus">Ecym_6484</name>
</gene>
<dbReference type="GO" id="GO:0071949">
    <property type="term" value="F:FAD binding"/>
    <property type="evidence" value="ECO:0007669"/>
    <property type="project" value="TreeGrafter"/>
</dbReference>